<feature type="compositionally biased region" description="Polar residues" evidence="1">
    <location>
        <begin position="155"/>
        <end position="167"/>
    </location>
</feature>
<evidence type="ECO:0000313" key="4">
    <source>
        <dbReference type="Proteomes" id="UP000094565"/>
    </source>
</evidence>
<feature type="region of interest" description="Disordered" evidence="1">
    <location>
        <begin position="148"/>
        <end position="167"/>
    </location>
</feature>
<sequence>MPDETSGSRKFVSTVTTAHNACESARDLSRLGYDFSDILRQSSINEEFLRKTFKMANLPLTKSRASKKRILRQDLSDTSKKFRSAPFGNDNWIKDLVIELSDDDFDPMWEEHVDWVAQKHTRKEEESRLKQELVEKERKMEELRKHIESLENRKSPSSQSEETPTNKLTQNMFVQPEKEFQVSKIALLQDRILKTSKLLDKYQIETENDQIQIEKLEQELNLRIRNLNTKLKLLSHVAEIMARQQRDLKDLFKEQSYRVDFGVSDKWINDETKAQPNPPADHEPNSQQLFSTEHHQLQELPPERREIDDSAPAHEHSDEIVGCQLVSMGTREEEHINCPVKSTGSTVNTSIGKFEPYRSPLICFKSYRFSPCFDDRKISSLTWNSKLDPLKEFCLYEVLNGICSDPGCLLQHFSQTFINGKLTIRPLFFEKYTNKMQIISLFVILETDIIIDLAKAVVGESGEEKHDYIKSLTKLLSLNKNEPFESMVNIIKGFRQTRLPSNTFLDWIRFETL</sequence>
<evidence type="ECO:0000256" key="1">
    <source>
        <dbReference type="SAM" id="MobiDB-lite"/>
    </source>
</evidence>
<feature type="region of interest" description="Disordered" evidence="1">
    <location>
        <begin position="296"/>
        <end position="316"/>
    </location>
</feature>
<accession>A0A1B2JF95</accession>
<dbReference type="Pfam" id="PF10650">
    <property type="entry name" value="zf-C3H1"/>
    <property type="match status" value="1"/>
</dbReference>
<reference evidence="3 4" key="1">
    <citation type="submission" date="2016-02" db="EMBL/GenBank/DDBJ databases">
        <title>Comparative genomic and transcriptomic foundation for Pichia pastoris.</title>
        <authorList>
            <person name="Love K.R."/>
            <person name="Shah K.A."/>
            <person name="Whittaker C.A."/>
            <person name="Wu J."/>
            <person name="Bartlett M.C."/>
            <person name="Ma D."/>
            <person name="Leeson R.L."/>
            <person name="Priest M."/>
            <person name="Young S.K."/>
            <person name="Love J.C."/>
        </authorList>
    </citation>
    <scope>NUCLEOTIDE SEQUENCE [LARGE SCALE GENOMIC DNA]</scope>
    <source>
        <strain evidence="3 4">ATCC 28485</strain>
    </source>
</reference>
<evidence type="ECO:0000259" key="2">
    <source>
        <dbReference type="Pfam" id="PF10650"/>
    </source>
</evidence>
<organism evidence="3 4">
    <name type="scientific">Komagataella pastoris</name>
    <name type="common">Yeast</name>
    <name type="synonym">Pichia pastoris</name>
    <dbReference type="NCBI Taxonomy" id="4922"/>
    <lineage>
        <taxon>Eukaryota</taxon>
        <taxon>Fungi</taxon>
        <taxon>Dikarya</taxon>
        <taxon>Ascomycota</taxon>
        <taxon>Saccharomycotina</taxon>
        <taxon>Pichiomycetes</taxon>
        <taxon>Pichiales</taxon>
        <taxon>Pichiaceae</taxon>
        <taxon>Komagataella</taxon>
    </lineage>
</organism>
<dbReference type="OrthoDB" id="1922977at2759"/>
<name>A0A1B2JF95_PICPA</name>
<feature type="domain" description="Putative zinc-finger" evidence="2">
    <location>
        <begin position="393"/>
        <end position="413"/>
    </location>
</feature>
<dbReference type="InterPro" id="IPR019607">
    <property type="entry name" value="Putative_zinc-finger_domain"/>
</dbReference>
<keyword evidence="4" id="KW-1185">Reference proteome</keyword>
<dbReference type="EMBL" id="CP014586">
    <property type="protein sequence ID" value="ANZ76739.1"/>
    <property type="molecule type" value="Genomic_DNA"/>
</dbReference>
<dbReference type="Proteomes" id="UP000094565">
    <property type="component" value="Chromosome 3"/>
</dbReference>
<evidence type="ECO:0000313" key="3">
    <source>
        <dbReference type="EMBL" id="ANZ76739.1"/>
    </source>
</evidence>
<proteinExistence type="predicted"/>
<gene>
    <name evidence="3" type="ORF">ATY40_BA7503421</name>
</gene>
<protein>
    <submittedName>
        <fullName evidence="3">BA75_03421T0</fullName>
    </submittedName>
</protein>
<dbReference type="AlphaFoldDB" id="A0A1B2JF95"/>